<dbReference type="EMBL" id="STGJ01000001">
    <property type="protein sequence ID" value="TIC86950.1"/>
    <property type="molecule type" value="Genomic_DNA"/>
</dbReference>
<dbReference type="GO" id="GO:0003677">
    <property type="term" value="F:DNA binding"/>
    <property type="evidence" value="ECO:0007669"/>
    <property type="project" value="UniProtKB-KW"/>
</dbReference>
<evidence type="ECO:0000313" key="2">
    <source>
        <dbReference type="EMBL" id="TIC86950.1"/>
    </source>
</evidence>
<dbReference type="InterPro" id="IPR027373">
    <property type="entry name" value="RHH_dom"/>
</dbReference>
<reference evidence="2 3" key="1">
    <citation type="submission" date="2019-04" db="EMBL/GenBank/DDBJ databases">
        <title>Crenobacter sp. nov.</title>
        <authorList>
            <person name="Shi S."/>
        </authorList>
    </citation>
    <scope>NUCLEOTIDE SEQUENCE [LARGE SCALE GENOMIC DNA]</scope>
    <source>
        <strain evidence="2 3">GY 70310</strain>
    </source>
</reference>
<proteinExistence type="predicted"/>
<feature type="domain" description="Ribbon-helix-helix" evidence="1">
    <location>
        <begin position="16"/>
        <end position="83"/>
    </location>
</feature>
<dbReference type="OrthoDB" id="5458732at2"/>
<protein>
    <submittedName>
        <fullName evidence="2">DNA-binding protein</fullName>
    </submittedName>
</protein>
<dbReference type="Pfam" id="PF13467">
    <property type="entry name" value="RHH_4"/>
    <property type="match status" value="1"/>
</dbReference>
<evidence type="ECO:0000313" key="3">
    <source>
        <dbReference type="Proteomes" id="UP000308891"/>
    </source>
</evidence>
<comment type="caution">
    <text evidence="2">The sequence shown here is derived from an EMBL/GenBank/DDBJ whole genome shotgun (WGS) entry which is preliminary data.</text>
</comment>
<dbReference type="RefSeq" id="WP_136550961.1">
    <property type="nucleotide sequence ID" value="NZ_STGJ01000001.1"/>
</dbReference>
<name>A0A4T0V5C5_9NEIS</name>
<keyword evidence="2" id="KW-0238">DNA-binding</keyword>
<gene>
    <name evidence="2" type="ORF">E5K04_00615</name>
</gene>
<keyword evidence="3" id="KW-1185">Reference proteome</keyword>
<accession>A0A4T0V5C5</accession>
<organism evidence="2 3">
    <name type="scientific">Crenobacter intestini</name>
    <dbReference type="NCBI Taxonomy" id="2563443"/>
    <lineage>
        <taxon>Bacteria</taxon>
        <taxon>Pseudomonadati</taxon>
        <taxon>Pseudomonadota</taxon>
        <taxon>Betaproteobacteria</taxon>
        <taxon>Neisseriales</taxon>
        <taxon>Neisseriaceae</taxon>
        <taxon>Crenobacter</taxon>
    </lineage>
</organism>
<dbReference type="Proteomes" id="UP000308891">
    <property type="component" value="Unassembled WGS sequence"/>
</dbReference>
<dbReference type="AlphaFoldDB" id="A0A4T0V5C5"/>
<sequence length="92" mass="10570">MCELYASTDPSLYEVQSRSLRLQGQVTSVRLERRFWQLLDEMADGEGRKTSSFIAELQSEVTQRRGEVGNLASLLRVVCTTYLERRLSQAVR</sequence>
<dbReference type="Gene3D" id="1.10.3990.20">
    <property type="entry name" value="protein bp1543"/>
    <property type="match status" value="1"/>
</dbReference>
<dbReference type="InterPro" id="IPR038268">
    <property type="entry name" value="RHH_sf"/>
</dbReference>
<evidence type="ECO:0000259" key="1">
    <source>
        <dbReference type="Pfam" id="PF13467"/>
    </source>
</evidence>